<dbReference type="GeneID" id="45454284"/>
<name>A0ABM7KC81_9MYCO</name>
<gene>
    <name evidence="3" type="ORF">MPRI_39220</name>
</gene>
<organism evidence="3 4">
    <name type="scientific">Mycobacterium paraintracellulare</name>
    <dbReference type="NCBI Taxonomy" id="1138383"/>
    <lineage>
        <taxon>Bacteria</taxon>
        <taxon>Bacillati</taxon>
        <taxon>Actinomycetota</taxon>
        <taxon>Actinomycetes</taxon>
        <taxon>Mycobacteriales</taxon>
        <taxon>Mycobacteriaceae</taxon>
        <taxon>Mycobacterium</taxon>
        <taxon>Mycobacterium avium complex (MAC)</taxon>
    </lineage>
</organism>
<sequence>MTRLLGIPSGSGVPETSATRPPSGFDEDLPEFCTDYTEVEYLLVGTANRYTGPAIGPPTVVSDGHRYVTRVLTRYPNDPSRFSGRVVVEPFNTTYGVDRDALWLHVGGLLQAQGDAWIGITERATSATQLKGSDPGRYADLEIGSNDLAWDLLRAIGLTLKEGGEHSPLRHLPVRHVYLGGYSQSGVDTATFAAAFGALTRPAYDGYFPACHAASLTPLAVGEGLPRFEYAPIRGAGAPVVEIQPQSDVEGFGVDGFVNPGSASVRRADGDEPGDRFRLYEIAGAPHAAKVPGCDGEGSSFPVSAFVRAALRNLFRWVEDGIAPPSAPRIALRVGGQVAEADVDRFGNAIGGVPSPFLDAPLARYDAHSTPGPLCKLAGREVPLPYEVLAERYGDLQTYLAEFTISLDATIRAGYLLKEDRAGLLKDQTAKAHAAFARTAAPA</sequence>
<proteinExistence type="predicted"/>
<protein>
    <recommendedName>
        <fullName evidence="2">Alpha/beta hydrolase domain-containing protein</fullName>
    </recommendedName>
</protein>
<dbReference type="RefSeq" id="WP_232065590.1">
    <property type="nucleotide sequence ID" value="NC_016948.1"/>
</dbReference>
<dbReference type="Pfam" id="PF20091">
    <property type="entry name" value="Abhydrolase_10"/>
    <property type="match status" value="1"/>
</dbReference>
<evidence type="ECO:0000313" key="3">
    <source>
        <dbReference type="EMBL" id="BBY71735.1"/>
    </source>
</evidence>
<evidence type="ECO:0000259" key="2">
    <source>
        <dbReference type="Pfam" id="PF20091"/>
    </source>
</evidence>
<dbReference type="EMBL" id="AP022597">
    <property type="protein sequence ID" value="BBY71735.1"/>
    <property type="molecule type" value="Genomic_DNA"/>
</dbReference>
<feature type="domain" description="Alpha/beta hydrolase" evidence="2">
    <location>
        <begin position="13"/>
        <end position="425"/>
    </location>
</feature>
<accession>A0ABM7KC81</accession>
<dbReference type="Proteomes" id="UP000466578">
    <property type="component" value="Chromosome"/>
</dbReference>
<dbReference type="InterPro" id="IPR045394">
    <property type="entry name" value="Abhydrolase_dom"/>
</dbReference>
<evidence type="ECO:0000313" key="4">
    <source>
        <dbReference type="Proteomes" id="UP000466578"/>
    </source>
</evidence>
<evidence type="ECO:0000256" key="1">
    <source>
        <dbReference type="SAM" id="MobiDB-lite"/>
    </source>
</evidence>
<feature type="region of interest" description="Disordered" evidence="1">
    <location>
        <begin position="1"/>
        <end position="26"/>
    </location>
</feature>
<reference evidence="3 4" key="1">
    <citation type="journal article" date="2019" name="Emerg. Microbes Infect.">
        <title>Comprehensive subspecies identification of 175 nontuberculous mycobacteria species based on 7547 genomic profiles.</title>
        <authorList>
            <person name="Matsumoto Y."/>
            <person name="Kinjo T."/>
            <person name="Motooka D."/>
            <person name="Nabeya D."/>
            <person name="Jung N."/>
            <person name="Uechi K."/>
            <person name="Horii T."/>
            <person name="Iida T."/>
            <person name="Fujita J."/>
            <person name="Nakamura S."/>
        </authorList>
    </citation>
    <scope>NUCLEOTIDE SEQUENCE [LARGE SCALE GENOMIC DNA]</scope>
    <source>
        <strain evidence="3 4">JCM 30622</strain>
    </source>
</reference>
<keyword evidence="4" id="KW-1185">Reference proteome</keyword>